<evidence type="ECO:0000313" key="5">
    <source>
        <dbReference type="Proteomes" id="UP000033961"/>
    </source>
</evidence>
<evidence type="ECO:0000313" key="4">
    <source>
        <dbReference type="EMBL" id="AVQ12339.1"/>
    </source>
</evidence>
<feature type="repeat" description="TPR" evidence="3">
    <location>
        <begin position="152"/>
        <end position="185"/>
    </location>
</feature>
<keyword evidence="2 3" id="KW-0802">TPR repeat</keyword>
<dbReference type="PROSITE" id="PS50005">
    <property type="entry name" value="TPR"/>
    <property type="match status" value="1"/>
</dbReference>
<dbReference type="SMART" id="SM00028">
    <property type="entry name" value="TPR"/>
    <property type="match status" value="4"/>
</dbReference>
<reference evidence="4 5" key="1">
    <citation type="journal article" date="2015" name="Genome Announc.">
        <title>Draft Genome Sequences of Leptospira santarosai Strains U160, U164, and U233, Isolated from Asymptomatic Cattle.</title>
        <authorList>
            <person name="Kremer F.S."/>
            <person name="Eslabao M.R."/>
            <person name="Provisor M."/>
            <person name="Woloski R.D."/>
            <person name="Ramires O.V."/>
            <person name="Moreno L.Z."/>
            <person name="Moreno A.M."/>
            <person name="Hamond C."/>
            <person name="Lilenbaum W."/>
            <person name="Dellagostin O.A."/>
        </authorList>
    </citation>
    <scope>NUCLEOTIDE SEQUENCE [LARGE SCALE GENOMIC DNA]</scope>
    <source>
        <strain evidence="4 5">U160</strain>
    </source>
</reference>
<dbReference type="EMBL" id="CP027843">
    <property type="protein sequence ID" value="AVQ12339.1"/>
    <property type="molecule type" value="Genomic_DNA"/>
</dbReference>
<dbReference type="PANTHER" id="PTHR45586:SF1">
    <property type="entry name" value="LIPOPOLYSACCHARIDE ASSEMBLY PROTEIN B"/>
    <property type="match status" value="1"/>
</dbReference>
<evidence type="ECO:0000256" key="1">
    <source>
        <dbReference type="ARBA" id="ARBA00022737"/>
    </source>
</evidence>
<dbReference type="SUPFAM" id="SSF48452">
    <property type="entry name" value="TPR-like"/>
    <property type="match status" value="1"/>
</dbReference>
<dbReference type="Gene3D" id="1.25.40.10">
    <property type="entry name" value="Tetratricopeptide repeat domain"/>
    <property type="match status" value="1"/>
</dbReference>
<proteinExistence type="predicted"/>
<dbReference type="InterPro" id="IPR011990">
    <property type="entry name" value="TPR-like_helical_dom_sf"/>
</dbReference>
<dbReference type="InterPro" id="IPR051012">
    <property type="entry name" value="CellSynth/LPSAsmb/PSIAsmb"/>
</dbReference>
<sequence>MNTQNTVSHKNLSQKSNSISLLWSLIFALQRANRKLNLALYGSLGSAPRLLAISLPERRSVERRSLSSVVRGNSISLPMGRSIDRSISFTTRCKDFFVPVLVLITAATYSCKKDSEKFESLQKDADIAYFKEDFNGAFSLYSQALEVDSDSIKTMITLGKIHYNKRNFEKAEEMFQDAIDKDECNSNAALWLSRIEIVHKKDKAKAKERLQSVVNRIPNRWEVEYTLGAILESEGNIEGAISLYNQAKVESAKLSLLYLRLGKIYRKAQRKETADLYFERARLFSEEDPNLFRMIDSEIIKEQ</sequence>
<organism evidence="4 5">
    <name type="scientific">Leptospira santarosai</name>
    <dbReference type="NCBI Taxonomy" id="28183"/>
    <lineage>
        <taxon>Bacteria</taxon>
        <taxon>Pseudomonadati</taxon>
        <taxon>Spirochaetota</taxon>
        <taxon>Spirochaetia</taxon>
        <taxon>Leptospirales</taxon>
        <taxon>Leptospiraceae</taxon>
        <taxon>Leptospira</taxon>
    </lineage>
</organism>
<dbReference type="AlphaFoldDB" id="A0A2P1QTW6"/>
<dbReference type="PANTHER" id="PTHR45586">
    <property type="entry name" value="TPR REPEAT-CONTAINING PROTEIN PA4667"/>
    <property type="match status" value="1"/>
</dbReference>
<keyword evidence="1" id="KW-0677">Repeat</keyword>
<name>A0A2P1QTW6_9LEPT</name>
<dbReference type="Proteomes" id="UP000033961">
    <property type="component" value="Chromosome I"/>
</dbReference>
<evidence type="ECO:0000256" key="3">
    <source>
        <dbReference type="PROSITE-ProRule" id="PRU00339"/>
    </source>
</evidence>
<gene>
    <name evidence="4" type="ORF">XB16_2012</name>
</gene>
<accession>A0A2P1QTW6</accession>
<dbReference type="InterPro" id="IPR019734">
    <property type="entry name" value="TPR_rpt"/>
</dbReference>
<dbReference type="Pfam" id="PF13181">
    <property type="entry name" value="TPR_8"/>
    <property type="match status" value="1"/>
</dbReference>
<dbReference type="Pfam" id="PF14559">
    <property type="entry name" value="TPR_19"/>
    <property type="match status" value="1"/>
</dbReference>
<protein>
    <submittedName>
        <fullName evidence="4">Tetratricopeptide repeat protein</fullName>
    </submittedName>
</protein>
<evidence type="ECO:0000256" key="2">
    <source>
        <dbReference type="ARBA" id="ARBA00022803"/>
    </source>
</evidence>